<organism evidence="2 3">
    <name type="scientific">Microvirga vignae</name>
    <dbReference type="NCBI Taxonomy" id="1225564"/>
    <lineage>
        <taxon>Bacteria</taxon>
        <taxon>Pseudomonadati</taxon>
        <taxon>Pseudomonadota</taxon>
        <taxon>Alphaproteobacteria</taxon>
        <taxon>Hyphomicrobiales</taxon>
        <taxon>Methylobacteriaceae</taxon>
        <taxon>Microvirga</taxon>
    </lineage>
</organism>
<name>A0A0H1RC69_9HYPH</name>
<evidence type="ECO:0000259" key="1">
    <source>
        <dbReference type="Pfam" id="PF21834"/>
    </source>
</evidence>
<proteinExistence type="predicted"/>
<reference evidence="2 3" key="1">
    <citation type="submission" date="2015-05" db="EMBL/GenBank/DDBJ databases">
        <title>Draft genome sequence of Microvirga vignae strain BR3299, a novel nitrogen fixing bacteria isolated from Brazil semi-aired region.</title>
        <authorList>
            <person name="Zilli J.E."/>
            <person name="Passos S.R."/>
            <person name="Leite J."/>
            <person name="Baldani J.I."/>
            <person name="Xavier G.R."/>
            <person name="Rumjaneck N.G."/>
            <person name="Simoes-Araujo J.L."/>
        </authorList>
    </citation>
    <scope>NUCLEOTIDE SEQUENCE [LARGE SCALE GENOMIC DNA]</scope>
    <source>
        <strain evidence="2 3">BR3299</strain>
    </source>
</reference>
<sequence>MKHQTAGAQTGLYHFHLRDGFGLIEDQDGIEPSASFALLMEAIQSGDEFIKEAVNRPEMHFEVADSDGRTVLMMPVQQSTEIWDLLQSLSAASNGVH</sequence>
<dbReference type="Pfam" id="PF21834">
    <property type="entry name" value="DUF6894"/>
    <property type="match status" value="1"/>
</dbReference>
<evidence type="ECO:0000313" key="3">
    <source>
        <dbReference type="Proteomes" id="UP000035489"/>
    </source>
</evidence>
<feature type="domain" description="DUF6894" evidence="1">
    <location>
        <begin position="12"/>
        <end position="76"/>
    </location>
</feature>
<comment type="caution">
    <text evidence="2">The sequence shown here is derived from an EMBL/GenBank/DDBJ whole genome shotgun (WGS) entry which is preliminary data.</text>
</comment>
<dbReference type="InterPro" id="IPR054189">
    <property type="entry name" value="DUF6894"/>
</dbReference>
<evidence type="ECO:0000313" key="2">
    <source>
        <dbReference type="EMBL" id="KLK92441.1"/>
    </source>
</evidence>
<dbReference type="OrthoDB" id="8296556at2"/>
<gene>
    <name evidence="2" type="ORF">AA309_14635</name>
</gene>
<dbReference type="RefSeq" id="WP_047189768.1">
    <property type="nucleotide sequence ID" value="NZ_LCYG01000035.1"/>
</dbReference>
<accession>A0A0H1RC69</accession>
<keyword evidence="3" id="KW-1185">Reference proteome</keyword>
<dbReference type="EMBL" id="LCYG01000035">
    <property type="protein sequence ID" value="KLK92441.1"/>
    <property type="molecule type" value="Genomic_DNA"/>
</dbReference>
<dbReference type="PATRIC" id="fig|1225564.3.peg.3807"/>
<dbReference type="Proteomes" id="UP000035489">
    <property type="component" value="Unassembled WGS sequence"/>
</dbReference>
<protein>
    <recommendedName>
        <fullName evidence="1">DUF6894 domain-containing protein</fullName>
    </recommendedName>
</protein>
<dbReference type="AlphaFoldDB" id="A0A0H1RC69"/>